<evidence type="ECO:0000313" key="10">
    <source>
        <dbReference type="Proteomes" id="UP000176299"/>
    </source>
</evidence>
<feature type="region of interest" description="Sigma-70 factor domain-4" evidence="6">
    <location>
        <begin position="292"/>
        <end position="345"/>
    </location>
</feature>
<feature type="DNA-binding region" description="H-T-H motif" evidence="6">
    <location>
        <begin position="318"/>
        <end position="337"/>
    </location>
</feature>
<dbReference type="NCBIfam" id="TIGR02937">
    <property type="entry name" value="sigma70-ECF"/>
    <property type="match status" value="1"/>
</dbReference>
<feature type="domain" description="RNA polymerase sigma-70" evidence="7">
    <location>
        <begin position="149"/>
        <end position="162"/>
    </location>
</feature>
<dbReference type="PANTHER" id="PTHR30603">
    <property type="entry name" value="RNA POLYMERASE SIGMA FACTOR RPO"/>
    <property type="match status" value="1"/>
</dbReference>
<evidence type="ECO:0000313" key="9">
    <source>
        <dbReference type="EMBL" id="OGY21478.1"/>
    </source>
</evidence>
<dbReference type="Pfam" id="PF03979">
    <property type="entry name" value="Sigma70_r1_1"/>
    <property type="match status" value="1"/>
</dbReference>
<dbReference type="InterPro" id="IPR013325">
    <property type="entry name" value="RNA_pol_sigma_r2"/>
</dbReference>
<dbReference type="GO" id="GO:0006352">
    <property type="term" value="P:DNA-templated transcription initiation"/>
    <property type="evidence" value="ECO:0007669"/>
    <property type="project" value="UniProtKB-UniRule"/>
</dbReference>
<dbReference type="Pfam" id="PF04545">
    <property type="entry name" value="Sigma70_r4"/>
    <property type="match status" value="1"/>
</dbReference>
<dbReference type="Gene3D" id="1.10.10.10">
    <property type="entry name" value="Winged helix-like DNA-binding domain superfamily/Winged helix DNA-binding domain"/>
    <property type="match status" value="2"/>
</dbReference>
<dbReference type="InterPro" id="IPR013324">
    <property type="entry name" value="RNA_pol_sigma_r3/r4-like"/>
</dbReference>
<dbReference type="InterPro" id="IPR050239">
    <property type="entry name" value="Sigma-70_RNA_pol_init_factors"/>
</dbReference>
<evidence type="ECO:0000256" key="1">
    <source>
        <dbReference type="ARBA" id="ARBA00022490"/>
    </source>
</evidence>
<dbReference type="AlphaFoldDB" id="A0A1G1W1C1"/>
<keyword evidence="1 6" id="KW-0963">Cytoplasm</keyword>
<dbReference type="InterPro" id="IPR028630">
    <property type="entry name" value="Sigma70_RpoD"/>
</dbReference>
<dbReference type="InterPro" id="IPR007630">
    <property type="entry name" value="RNA_pol_sigma70_r4"/>
</dbReference>
<dbReference type="Proteomes" id="UP000176299">
    <property type="component" value="Unassembled WGS sequence"/>
</dbReference>
<dbReference type="InterPro" id="IPR012760">
    <property type="entry name" value="RNA_pol_sigma_RpoD_C"/>
</dbReference>
<dbReference type="InterPro" id="IPR009042">
    <property type="entry name" value="RNA_pol_sigma70_r1_2"/>
</dbReference>
<comment type="caution">
    <text evidence="6">Lacks conserved residue(s) required for the propagation of feature annotation.</text>
</comment>
<keyword evidence="5 6" id="KW-0804">Transcription</keyword>
<gene>
    <name evidence="6" type="primary">sigA</name>
    <name evidence="9" type="ORF">A2113_01830</name>
</gene>
<dbReference type="InterPro" id="IPR042189">
    <property type="entry name" value="RNA_pol_sigma_70_r1_1_sf"/>
</dbReference>
<name>A0A1G1W1C1_9BACT</name>
<dbReference type="EMBL" id="MHCN01000013">
    <property type="protein sequence ID" value="OGY21478.1"/>
    <property type="molecule type" value="Genomic_DNA"/>
</dbReference>
<protein>
    <recommendedName>
        <fullName evidence="6">RNA polymerase sigma factor SigA</fullName>
    </recommendedName>
</protein>
<comment type="similarity">
    <text evidence="6">Belongs to the sigma-70 factor family. RpoD/SigA subfamily.</text>
</comment>
<dbReference type="InterPro" id="IPR014284">
    <property type="entry name" value="RNA_pol_sigma-70_dom"/>
</dbReference>
<dbReference type="Gene3D" id="1.10.220.120">
    <property type="entry name" value="Sigma-70 factor, region 1.1"/>
    <property type="match status" value="1"/>
</dbReference>
<dbReference type="GO" id="GO:0005737">
    <property type="term" value="C:cytoplasm"/>
    <property type="evidence" value="ECO:0007669"/>
    <property type="project" value="UniProtKB-SubCell"/>
</dbReference>
<evidence type="ECO:0000256" key="2">
    <source>
        <dbReference type="ARBA" id="ARBA00023015"/>
    </source>
</evidence>
<dbReference type="NCBIfam" id="TIGR02393">
    <property type="entry name" value="RpoD_Cterm"/>
    <property type="match status" value="1"/>
</dbReference>
<dbReference type="GO" id="GO:0016987">
    <property type="term" value="F:sigma factor activity"/>
    <property type="evidence" value="ECO:0007669"/>
    <property type="project" value="UniProtKB-UniRule"/>
</dbReference>
<evidence type="ECO:0000256" key="5">
    <source>
        <dbReference type="ARBA" id="ARBA00023163"/>
    </source>
</evidence>
<organism evidence="9 10">
    <name type="scientific">Candidatus Woykebacteria bacterium GWA1_44_8</name>
    <dbReference type="NCBI Taxonomy" id="1802591"/>
    <lineage>
        <taxon>Bacteria</taxon>
        <taxon>Candidatus Woykeibacteriota</taxon>
    </lineage>
</organism>
<dbReference type="GO" id="GO:0003677">
    <property type="term" value="F:DNA binding"/>
    <property type="evidence" value="ECO:0007669"/>
    <property type="project" value="UniProtKB-UniRule"/>
</dbReference>
<dbReference type="InterPro" id="IPR000943">
    <property type="entry name" value="RNA_pol_sigma70"/>
</dbReference>
<proteinExistence type="inferred from homology"/>
<dbReference type="STRING" id="1802591.A2113_01830"/>
<dbReference type="SUPFAM" id="SSF88659">
    <property type="entry name" value="Sigma3 and sigma4 domains of RNA polymerase sigma factors"/>
    <property type="match status" value="2"/>
</dbReference>
<dbReference type="InterPro" id="IPR007127">
    <property type="entry name" value="RNA_pol_sigma_70_r1_1"/>
</dbReference>
<dbReference type="PROSITE" id="PS00715">
    <property type="entry name" value="SIGMA70_1"/>
    <property type="match status" value="1"/>
</dbReference>
<evidence type="ECO:0000256" key="3">
    <source>
        <dbReference type="ARBA" id="ARBA00023082"/>
    </source>
</evidence>
<dbReference type="Gene3D" id="1.10.601.10">
    <property type="entry name" value="RNA Polymerase Primary Sigma Factor"/>
    <property type="match status" value="2"/>
</dbReference>
<dbReference type="InterPro" id="IPR036388">
    <property type="entry name" value="WH-like_DNA-bd_sf"/>
</dbReference>
<keyword evidence="2 6" id="KW-0805">Transcription regulation</keyword>
<dbReference type="HAMAP" id="MF_00963">
    <property type="entry name" value="Sigma70_RpoD_SigA"/>
    <property type="match status" value="1"/>
</dbReference>
<keyword evidence="3 6" id="KW-0731">Sigma factor</keyword>
<dbReference type="CDD" id="cd06171">
    <property type="entry name" value="Sigma70_r4"/>
    <property type="match status" value="1"/>
</dbReference>
<comment type="caution">
    <text evidence="9">The sequence shown here is derived from an EMBL/GenBank/DDBJ whole genome shotgun (WGS) entry which is preliminary data.</text>
</comment>
<dbReference type="InterPro" id="IPR007627">
    <property type="entry name" value="RNA_pol_sigma70_r2"/>
</dbReference>
<dbReference type="Pfam" id="PF00140">
    <property type="entry name" value="Sigma70_r1_2"/>
    <property type="match status" value="1"/>
</dbReference>
<dbReference type="SUPFAM" id="SSF88946">
    <property type="entry name" value="Sigma2 domain of RNA polymerase sigma factors"/>
    <property type="match status" value="1"/>
</dbReference>
<dbReference type="PRINTS" id="PR00046">
    <property type="entry name" value="SIGMA70FCT"/>
</dbReference>
<evidence type="ECO:0000259" key="8">
    <source>
        <dbReference type="PROSITE" id="PS00716"/>
    </source>
</evidence>
<accession>A0A1G1W1C1</accession>
<dbReference type="Pfam" id="PF04542">
    <property type="entry name" value="Sigma70_r2"/>
    <property type="match status" value="1"/>
</dbReference>
<feature type="region of interest" description="Sigma-70 factor domain-2" evidence="6">
    <location>
        <begin position="125"/>
        <end position="195"/>
    </location>
</feature>
<reference evidence="9 10" key="1">
    <citation type="journal article" date="2016" name="Nat. Commun.">
        <title>Thousands of microbial genomes shed light on interconnected biogeochemical processes in an aquifer system.</title>
        <authorList>
            <person name="Anantharaman K."/>
            <person name="Brown C.T."/>
            <person name="Hug L.A."/>
            <person name="Sharon I."/>
            <person name="Castelle C.J."/>
            <person name="Probst A.J."/>
            <person name="Thomas B.C."/>
            <person name="Singh A."/>
            <person name="Wilkins M.J."/>
            <person name="Karaoz U."/>
            <person name="Brodie E.L."/>
            <person name="Williams K.H."/>
            <person name="Hubbard S.S."/>
            <person name="Banfield J.F."/>
        </authorList>
    </citation>
    <scope>NUCLEOTIDE SEQUENCE [LARGE SCALE GENOMIC DNA]</scope>
</reference>
<evidence type="ECO:0000256" key="4">
    <source>
        <dbReference type="ARBA" id="ARBA00023125"/>
    </source>
</evidence>
<evidence type="ECO:0000256" key="6">
    <source>
        <dbReference type="HAMAP-Rule" id="MF_00963"/>
    </source>
</evidence>
<dbReference type="PROSITE" id="PS00716">
    <property type="entry name" value="SIGMA70_2"/>
    <property type="match status" value="1"/>
</dbReference>
<keyword evidence="4 6" id="KW-0238">DNA-binding</keyword>
<evidence type="ECO:0000259" key="7">
    <source>
        <dbReference type="PROSITE" id="PS00715"/>
    </source>
</evidence>
<comment type="subunit">
    <text evidence="6">Interacts transiently with the RNA polymerase catalytic core.</text>
</comment>
<feature type="short sequence motif" description="Interaction with polymerase core subunit RpoC" evidence="6">
    <location>
        <begin position="149"/>
        <end position="152"/>
    </location>
</feature>
<comment type="subcellular location">
    <subcellularLocation>
        <location evidence="6">Cytoplasm</location>
    </subcellularLocation>
</comment>
<dbReference type="FunFam" id="1.10.601.10:FF:000001">
    <property type="entry name" value="RNA polymerase sigma factor SigA"/>
    <property type="match status" value="1"/>
</dbReference>
<dbReference type="InterPro" id="IPR007624">
    <property type="entry name" value="RNA_pol_sigma70_r3"/>
</dbReference>
<comment type="function">
    <text evidence="6">Sigma factors are initiation factors that promote the attachment of RNA polymerase to specific initiation sites and are then released. This sigma factor is the primary sigma factor during exponential growth.</text>
</comment>
<dbReference type="FunFam" id="1.10.10.10:FF:000004">
    <property type="entry name" value="RNA polymerase sigma factor SigA"/>
    <property type="match status" value="1"/>
</dbReference>
<dbReference type="PANTHER" id="PTHR30603:SF60">
    <property type="entry name" value="RNA POLYMERASE SIGMA FACTOR RPOD"/>
    <property type="match status" value="1"/>
</dbReference>
<sequence length="357" mass="40771">MTTKTIKEVTAELVKKGKEVGFVTQDDVLAVFPDAEARVQELDDLYTHLAEEGIDVLEVGTEEELKPGDLEKELEVLTTLAEGQISDPVRMYLKEIGRVSLLTAAEEVDLAKRVEKGEMAAKERLINSNLRLVVSIAKKYVGRGLSLLDLIEEGNIGLMRAVEKFDWRKGYKFSTYATWWIRQAITRAIADQARTIRIPVHMVETINRFIRTSRKLMQELGREPKPDEVAREMGIEPEKVREIIKVSQEPTSLEAPVGEEKDSTLGDFIPDEEIRPEDQASAELLKSHLAEVLDTLNDREKKVLKLRFGLEDGRQRTLEEVGREFGVTRERIRQIEAKAIRKLRHPTRSKKLKDYLE</sequence>
<dbReference type="Pfam" id="PF04539">
    <property type="entry name" value="Sigma70_r3"/>
    <property type="match status" value="1"/>
</dbReference>
<feature type="domain" description="RNA polymerase sigma-70" evidence="8">
    <location>
        <begin position="317"/>
        <end position="343"/>
    </location>
</feature>